<dbReference type="Proteomes" id="UP000188320">
    <property type="component" value="Unassembled WGS sequence"/>
</dbReference>
<sequence length="287" mass="32647">MLLVYLVLSRKTVHVPTWHEYNGLNAEQKLEIIQRLDSDLGRGNYEIKEPKPLVNMDGIAKYLDYAGIGSRNVMSDKYQNIKGKSERSNTLGFDKVYVISSATDSKGRVRMRDLLKELGVKFEFVRKNTDEITKVHMDIYQRIVDNGYENGALILSDSTNMVKDVRQKMVSIRQELGENWDLLCFSCSAPHAGKQDTDKVQQKDNKETVNDVEDKSKKTFELDSLENLDSYAVSMSCATTFVTAEYLKHTSGKSISEIGIIPVMNDLVKNKWLGSYGCKDKIIYTKD</sequence>
<reference evidence="2" key="1">
    <citation type="submission" date="2017-01" db="EMBL/GenBank/DDBJ databases">
        <authorList>
            <person name="Wang Y."/>
            <person name="White M."/>
            <person name="Kvist S."/>
            <person name="Moncalvo J.-M."/>
        </authorList>
    </citation>
    <scope>NUCLEOTIDE SEQUENCE [LARGE SCALE GENOMIC DNA]</scope>
    <source>
        <strain evidence="2">COL-18-3</strain>
    </source>
</reference>
<organism evidence="1 2">
    <name type="scientific">Zancudomyces culisetae</name>
    <name type="common">Gut fungus</name>
    <name type="synonym">Smittium culisetae</name>
    <dbReference type="NCBI Taxonomy" id="1213189"/>
    <lineage>
        <taxon>Eukaryota</taxon>
        <taxon>Fungi</taxon>
        <taxon>Fungi incertae sedis</taxon>
        <taxon>Zoopagomycota</taxon>
        <taxon>Kickxellomycotina</taxon>
        <taxon>Harpellomycetes</taxon>
        <taxon>Harpellales</taxon>
        <taxon>Legeriomycetaceae</taxon>
        <taxon>Zancudomyces</taxon>
    </lineage>
</organism>
<protein>
    <submittedName>
        <fullName evidence="1">Uncharacterized protein</fullName>
    </submittedName>
</protein>
<evidence type="ECO:0000313" key="1">
    <source>
        <dbReference type="EMBL" id="OMH82658.1"/>
    </source>
</evidence>
<accession>A0A1R1PNX2</accession>
<evidence type="ECO:0000313" key="2">
    <source>
        <dbReference type="Proteomes" id="UP000188320"/>
    </source>
</evidence>
<dbReference type="EMBL" id="LSSK01000619">
    <property type="protein sequence ID" value="OMH82658.1"/>
    <property type="molecule type" value="Genomic_DNA"/>
</dbReference>
<dbReference type="OrthoDB" id="5600014at2759"/>
<comment type="caution">
    <text evidence="1">The sequence shown here is derived from an EMBL/GenBank/DDBJ whole genome shotgun (WGS) entry which is preliminary data.</text>
</comment>
<name>A0A1R1PNX2_ZANCU</name>
<gene>
    <name evidence="1" type="ORF">AX774_g3860</name>
</gene>
<proteinExistence type="predicted"/>
<dbReference type="AlphaFoldDB" id="A0A1R1PNX2"/>
<keyword evidence="2" id="KW-1185">Reference proteome</keyword>